<dbReference type="EMBL" id="AK138782">
    <property type="protein sequence ID" value="BAE23777.1"/>
    <property type="molecule type" value="mRNA"/>
</dbReference>
<reference evidence="1" key="6">
    <citation type="submission" date="2004-03" db="EMBL/GenBank/DDBJ databases">
        <authorList>
            <person name="Arakawa T."/>
            <person name="Carninci P."/>
            <person name="Fukuda S."/>
            <person name="Hashizume W."/>
            <person name="Hayashida K."/>
            <person name="Hori F."/>
            <person name="Iida J."/>
            <person name="Imamura K."/>
            <person name="Imotani K."/>
            <person name="Itoh M."/>
            <person name="Kanagawa S."/>
            <person name="Kawai J."/>
            <person name="Kojima M."/>
            <person name="Konno H."/>
            <person name="Murata M."/>
            <person name="Nakamura M."/>
            <person name="Ninomiya N."/>
            <person name="Nishiyori H."/>
            <person name="Nomura K."/>
            <person name="Ohno M."/>
            <person name="Sakazume N."/>
            <person name="Sano H."/>
            <person name="Sasaki D."/>
            <person name="Shibata K."/>
            <person name="Shiraki T."/>
            <person name="Tagami M."/>
            <person name="Tagami Y."/>
            <person name="Waki K."/>
            <person name="Watahiki A."/>
            <person name="Muramatsu M."/>
            <person name="Hayashizaki Y."/>
        </authorList>
    </citation>
    <scope>NUCLEOTIDE SEQUENCE</scope>
    <source>
        <strain evidence="1">C57BL/6J</strain>
        <tissue evidence="1">Thymus</tissue>
    </source>
</reference>
<reference evidence="1" key="5">
    <citation type="journal article" date="2002" name="Nature">
        <title>Analysis of the mouse transcriptome based on functional annotation of 60,770 full-length cDNAs.</title>
        <authorList>
            <consortium name="The FANTOM Consortium and the RIKEN Genome Exploration Research Group Phase I and II Team"/>
        </authorList>
    </citation>
    <scope>NUCLEOTIDE SEQUENCE</scope>
    <source>
        <strain evidence="1">C57BL/6J</strain>
        <tissue evidence="1">Thymus</tissue>
    </source>
</reference>
<reference evidence="1" key="4">
    <citation type="journal article" date="2001" name="Nature">
        <title>Functional annotation of a full-length mouse cDNA collection.</title>
        <authorList>
            <consortium name="The RIKEN Genome Exploration Research Group Phase II Team and the FANTOM Consortium"/>
        </authorList>
    </citation>
    <scope>NUCLEOTIDE SEQUENCE</scope>
    <source>
        <strain evidence="1">C57BL/6J</strain>
        <tissue evidence="1">Thymus</tissue>
    </source>
</reference>
<reference evidence="1" key="1">
    <citation type="journal article" date="1999" name="Methods Enzymol.">
        <title>High-efficiency full-length cDNA cloning.</title>
        <authorList>
            <person name="Carninci P."/>
            <person name="Hayashizaki Y."/>
        </authorList>
    </citation>
    <scope>NUCLEOTIDE SEQUENCE</scope>
    <source>
        <strain evidence="1">C57BL/6J</strain>
        <tissue evidence="1">Thymus</tissue>
    </source>
</reference>
<dbReference type="AlphaFoldDB" id="Q3UU51"/>
<evidence type="ECO:0000313" key="1">
    <source>
        <dbReference type="EMBL" id="BAE23777.1"/>
    </source>
</evidence>
<reference evidence="1" key="7">
    <citation type="journal article" date="2005" name="Science">
        <title>The Transcriptional Landscape of the Mammalian Genome.</title>
        <authorList>
            <consortium name="The FANTOM Consortium"/>
            <consortium name="Riken Genome Exploration Research Group and Genome Science Group (Genome Network Project Core Group)"/>
        </authorList>
    </citation>
    <scope>NUCLEOTIDE SEQUENCE</scope>
    <source>
        <strain evidence="1">C57BL/6J</strain>
        <tissue evidence="1">Thymus</tissue>
    </source>
</reference>
<reference evidence="1" key="3">
    <citation type="journal article" date="2000" name="Genome Res.">
        <title>RIKEN integrated sequence analysis (RISA) system--384-format sequencing pipeline with 384 multicapillary sequencer.</title>
        <authorList>
            <person name="Shibata K."/>
            <person name="Itoh M."/>
            <person name="Aizawa K."/>
            <person name="Nagaoka S."/>
            <person name="Sasaki N."/>
            <person name="Carninci P."/>
            <person name="Konno H."/>
            <person name="Akiyama J."/>
            <person name="Nishi K."/>
            <person name="Kitsunai T."/>
            <person name="Tashiro H."/>
            <person name="Itoh M."/>
            <person name="Sumi N."/>
            <person name="Ishii Y."/>
            <person name="Nakamura S."/>
            <person name="Hazama M."/>
            <person name="Nishine T."/>
            <person name="Harada A."/>
            <person name="Yamamoto R."/>
            <person name="Matsumoto H."/>
            <person name="Sakaguchi S."/>
            <person name="Ikegami T."/>
            <person name="Kashiwagi K."/>
            <person name="Fujiwake S."/>
            <person name="Inoue K."/>
            <person name="Togawa Y."/>
            <person name="Izawa M."/>
            <person name="Ohara E."/>
            <person name="Watahiki M."/>
            <person name="Yoneda Y."/>
            <person name="Ishikawa T."/>
            <person name="Ozawa K."/>
            <person name="Tanaka T."/>
            <person name="Matsuura S."/>
            <person name="Kawai J."/>
            <person name="Okazaki Y."/>
            <person name="Muramatsu M."/>
            <person name="Inoue Y."/>
            <person name="Kira A."/>
            <person name="Hayashizaki Y."/>
        </authorList>
    </citation>
    <scope>NUCLEOTIDE SEQUENCE</scope>
    <source>
        <strain evidence="1">C57BL/6J</strain>
        <tissue evidence="1">Thymus</tissue>
    </source>
</reference>
<reference evidence="1" key="8">
    <citation type="journal article" date="2005" name="Science">
        <title>Antisense Transcription in the Mammalian Transcriptome.</title>
        <authorList>
            <consortium name="RIKEN Genome Exploration Research Group and Genome Science Group (Genome Network Project Core Group) and the FANTOM Consortium"/>
        </authorList>
    </citation>
    <scope>NUCLEOTIDE SEQUENCE</scope>
    <source>
        <strain evidence="1">C57BL/6J</strain>
        <tissue evidence="1">Thymus</tissue>
    </source>
</reference>
<protein>
    <submittedName>
        <fullName evidence="1">Uncharacterized protein</fullName>
    </submittedName>
</protein>
<name>Q3UU51_MOUSE</name>
<sequence>MAEPATASCLFLGFAFVSPAVTMQLFLSSVSEEKKKKKSGILQASIFLQDGSKVNSFVSSQLPKCHLIPSIYHSLWLPACGRVTSSSTTDSQGL</sequence>
<proteinExistence type="evidence at transcript level"/>
<organism evidence="1">
    <name type="scientific">Mus musculus</name>
    <name type="common">Mouse</name>
    <dbReference type="NCBI Taxonomy" id="10090"/>
    <lineage>
        <taxon>Eukaryota</taxon>
        <taxon>Metazoa</taxon>
        <taxon>Chordata</taxon>
        <taxon>Craniata</taxon>
        <taxon>Vertebrata</taxon>
        <taxon>Euteleostomi</taxon>
        <taxon>Mammalia</taxon>
        <taxon>Eutheria</taxon>
        <taxon>Euarchontoglires</taxon>
        <taxon>Glires</taxon>
        <taxon>Rodentia</taxon>
        <taxon>Myomorpha</taxon>
        <taxon>Muroidea</taxon>
        <taxon>Muridae</taxon>
        <taxon>Murinae</taxon>
        <taxon>Mus</taxon>
        <taxon>Mus</taxon>
    </lineage>
</organism>
<accession>Q3UU51</accession>
<reference evidence="1" key="2">
    <citation type="journal article" date="2000" name="Genome Res.">
        <title>Normalization and subtraction of cap-trapper-selected cDNAs to prepare full-length cDNA libraries for rapid discovery of new genes.</title>
        <authorList>
            <person name="Carninci P."/>
            <person name="Shibata Y."/>
            <person name="Hayatsu N."/>
            <person name="Sugahara Y."/>
            <person name="Shibata K."/>
            <person name="Itoh M."/>
            <person name="Konno H."/>
            <person name="Okazaki Y."/>
            <person name="Muramatsu M."/>
            <person name="Hayashizaki Y."/>
        </authorList>
    </citation>
    <scope>NUCLEOTIDE SEQUENCE</scope>
    <source>
        <strain evidence="1">C57BL/6J</strain>
        <tissue evidence="1">Thymus</tissue>
    </source>
</reference>